<protein>
    <submittedName>
        <fullName evidence="2">Transcriptional regulator, PadR family</fullName>
    </submittedName>
</protein>
<dbReference type="InterPro" id="IPR017799">
    <property type="entry name" value="Tscrpt_reg_PadR_acidobac-type"/>
</dbReference>
<proteinExistence type="predicted"/>
<dbReference type="PANTHER" id="PTHR33169">
    <property type="entry name" value="PADR-FAMILY TRANSCRIPTIONAL REGULATOR"/>
    <property type="match status" value="1"/>
</dbReference>
<dbReference type="InterPro" id="IPR005149">
    <property type="entry name" value="Tscrpt_reg_PadR_N"/>
</dbReference>
<dbReference type="Gene3D" id="1.10.10.10">
    <property type="entry name" value="Winged helix-like DNA-binding domain superfamily/Winged helix DNA-binding domain"/>
    <property type="match status" value="1"/>
</dbReference>
<dbReference type="OrthoDB" id="9808017at2"/>
<evidence type="ECO:0000259" key="1">
    <source>
        <dbReference type="Pfam" id="PF03551"/>
    </source>
</evidence>
<organism evidence="2">
    <name type="scientific">Solibacter usitatus (strain Ellin6076)</name>
    <dbReference type="NCBI Taxonomy" id="234267"/>
    <lineage>
        <taxon>Bacteria</taxon>
        <taxon>Pseudomonadati</taxon>
        <taxon>Acidobacteriota</taxon>
        <taxon>Terriglobia</taxon>
        <taxon>Bryobacterales</taxon>
        <taxon>Solibacteraceae</taxon>
        <taxon>Candidatus Solibacter</taxon>
    </lineage>
</organism>
<dbReference type="Pfam" id="PF03551">
    <property type="entry name" value="PadR"/>
    <property type="match status" value="1"/>
</dbReference>
<feature type="domain" description="Transcription regulator PadR N-terminal" evidence="1">
    <location>
        <begin position="16"/>
        <end position="90"/>
    </location>
</feature>
<reference evidence="2" key="1">
    <citation type="submission" date="2006-10" db="EMBL/GenBank/DDBJ databases">
        <title>Complete sequence of Solibacter usitatus Ellin6076.</title>
        <authorList>
            <consortium name="US DOE Joint Genome Institute"/>
            <person name="Copeland A."/>
            <person name="Lucas S."/>
            <person name="Lapidus A."/>
            <person name="Barry K."/>
            <person name="Detter J.C."/>
            <person name="Glavina del Rio T."/>
            <person name="Hammon N."/>
            <person name="Israni S."/>
            <person name="Dalin E."/>
            <person name="Tice H."/>
            <person name="Pitluck S."/>
            <person name="Thompson L.S."/>
            <person name="Brettin T."/>
            <person name="Bruce D."/>
            <person name="Han C."/>
            <person name="Tapia R."/>
            <person name="Gilna P."/>
            <person name="Schmutz J."/>
            <person name="Larimer F."/>
            <person name="Land M."/>
            <person name="Hauser L."/>
            <person name="Kyrpides N."/>
            <person name="Mikhailova N."/>
            <person name="Janssen P.H."/>
            <person name="Kuske C.R."/>
            <person name="Richardson P."/>
        </authorList>
    </citation>
    <scope>NUCLEOTIDE SEQUENCE</scope>
    <source>
        <strain evidence="2">Ellin6076</strain>
    </source>
</reference>
<gene>
    <name evidence="2" type="ordered locus">Acid_5730</name>
</gene>
<dbReference type="NCBIfam" id="TIGR03433">
    <property type="entry name" value="padR_acidobact"/>
    <property type="match status" value="1"/>
</dbReference>
<name>Q01UJ3_SOLUE</name>
<dbReference type="KEGG" id="sus:Acid_5730"/>
<dbReference type="InParanoid" id="Q01UJ3"/>
<dbReference type="STRING" id="234267.Acid_5730"/>
<dbReference type="AlphaFoldDB" id="Q01UJ3"/>
<accession>Q01UJ3</accession>
<dbReference type="SUPFAM" id="SSF46785">
    <property type="entry name" value="Winged helix' DNA-binding domain"/>
    <property type="match status" value="1"/>
</dbReference>
<dbReference type="InterPro" id="IPR036388">
    <property type="entry name" value="WH-like_DNA-bd_sf"/>
</dbReference>
<evidence type="ECO:0000313" key="2">
    <source>
        <dbReference type="EMBL" id="ABJ86677.1"/>
    </source>
</evidence>
<dbReference type="InterPro" id="IPR036390">
    <property type="entry name" value="WH_DNA-bd_sf"/>
</dbReference>
<dbReference type="PANTHER" id="PTHR33169:SF14">
    <property type="entry name" value="TRANSCRIPTIONAL REGULATOR RV3488"/>
    <property type="match status" value="1"/>
</dbReference>
<dbReference type="HOGENOM" id="CLU_063440_3_3_0"/>
<dbReference type="InterPro" id="IPR052509">
    <property type="entry name" value="Metal_resp_DNA-bind_regulator"/>
</dbReference>
<sequence length="110" mass="12484">MAKKNDILQGTLALLILKTLASGKRMHGYAITAHVQRVSEQLLRVEEGSLYPALHRMEQEGWVRADWGKTEKNRDARFYSLTACGRKQLALEEENWARLTEGVARVIGYA</sequence>
<dbReference type="EMBL" id="CP000473">
    <property type="protein sequence ID" value="ABJ86677.1"/>
    <property type="molecule type" value="Genomic_DNA"/>
</dbReference>
<dbReference type="eggNOG" id="COG1695">
    <property type="taxonomic scope" value="Bacteria"/>
</dbReference>